<evidence type="ECO:0000256" key="1">
    <source>
        <dbReference type="ARBA" id="ARBA00006739"/>
    </source>
</evidence>
<evidence type="ECO:0000313" key="5">
    <source>
        <dbReference type="EMBL" id="MBJ7639943.1"/>
    </source>
</evidence>
<sequence>MYSGDDITVLMSIYSKSKLDELKTALYSVFSQQSVRPKAILIVEDGPVSEEVELFLIDMAQMVPLKIISLEKNVGLALALQEGLKKVDTVLVARMDSDDISVPNRFELQLKEFNLDPKLAVVGGSVSEFSRTIGDAKFIRQLPEHDEAVRRFSKFRSPFNHPTVMMKTAEIKKVGGYKSLGKLEDYFLWVRLLTSKEITVLNLPEILVHMRAGQSLYQRRGGSSEMIQHFWILRRYMLQEKQLNYVQFIVSMTTNAISILISPKLRMSLYSLFLRKKL</sequence>
<dbReference type="InterPro" id="IPR001173">
    <property type="entry name" value="Glyco_trans_2-like"/>
</dbReference>
<dbReference type="PANTHER" id="PTHR43685:SF5">
    <property type="entry name" value="GLYCOSYLTRANSFERASE EPSE-RELATED"/>
    <property type="match status" value="1"/>
</dbReference>
<dbReference type="PANTHER" id="PTHR43685">
    <property type="entry name" value="GLYCOSYLTRANSFERASE"/>
    <property type="match status" value="1"/>
</dbReference>
<protein>
    <submittedName>
        <fullName evidence="5">Glycosyltransferase</fullName>
    </submittedName>
</protein>
<dbReference type="RefSeq" id="WP_199468446.1">
    <property type="nucleotide sequence ID" value="NZ_JAAOCP010000021.1"/>
</dbReference>
<organism evidence="5 6">
    <name type="scientific">Weissella confusa</name>
    <name type="common">Lactobacillus confusus</name>
    <dbReference type="NCBI Taxonomy" id="1583"/>
    <lineage>
        <taxon>Bacteria</taxon>
        <taxon>Bacillati</taxon>
        <taxon>Bacillota</taxon>
        <taxon>Bacilli</taxon>
        <taxon>Lactobacillales</taxon>
        <taxon>Lactobacillaceae</taxon>
        <taxon>Weissella</taxon>
    </lineage>
</organism>
<comment type="similarity">
    <text evidence="1">Belongs to the glycosyltransferase 2 family.</text>
</comment>
<evidence type="ECO:0000256" key="3">
    <source>
        <dbReference type="ARBA" id="ARBA00022679"/>
    </source>
</evidence>
<dbReference type="Pfam" id="PF00535">
    <property type="entry name" value="Glycos_transf_2"/>
    <property type="match status" value="1"/>
</dbReference>
<keyword evidence="2" id="KW-0328">Glycosyltransferase</keyword>
<proteinExistence type="inferred from homology"/>
<dbReference type="Proteomes" id="UP000728106">
    <property type="component" value="Unassembled WGS sequence"/>
</dbReference>
<evidence type="ECO:0000259" key="4">
    <source>
        <dbReference type="Pfam" id="PF00535"/>
    </source>
</evidence>
<accession>A0AA40YXB0</accession>
<evidence type="ECO:0000313" key="6">
    <source>
        <dbReference type="Proteomes" id="UP000728106"/>
    </source>
</evidence>
<keyword evidence="3" id="KW-0808">Transferase</keyword>
<dbReference type="SUPFAM" id="SSF53448">
    <property type="entry name" value="Nucleotide-diphospho-sugar transferases"/>
    <property type="match status" value="1"/>
</dbReference>
<keyword evidence="6" id="KW-1185">Reference proteome</keyword>
<dbReference type="EMBL" id="JAAOCP010000021">
    <property type="protein sequence ID" value="MBJ7639943.1"/>
    <property type="molecule type" value="Genomic_DNA"/>
</dbReference>
<dbReference type="Gene3D" id="3.90.550.10">
    <property type="entry name" value="Spore Coat Polysaccharide Biosynthesis Protein SpsA, Chain A"/>
    <property type="match status" value="1"/>
</dbReference>
<evidence type="ECO:0000256" key="2">
    <source>
        <dbReference type="ARBA" id="ARBA00022676"/>
    </source>
</evidence>
<comment type="caution">
    <text evidence="5">The sequence shown here is derived from an EMBL/GenBank/DDBJ whole genome shotgun (WGS) entry which is preliminary data.</text>
</comment>
<dbReference type="AlphaFoldDB" id="A0AA40YXB0"/>
<dbReference type="InterPro" id="IPR029044">
    <property type="entry name" value="Nucleotide-diphossugar_trans"/>
</dbReference>
<dbReference type="GO" id="GO:0016757">
    <property type="term" value="F:glycosyltransferase activity"/>
    <property type="evidence" value="ECO:0007669"/>
    <property type="project" value="UniProtKB-KW"/>
</dbReference>
<gene>
    <name evidence="5" type="ORF">HAU20_11245</name>
</gene>
<reference evidence="5 6" key="1">
    <citation type="journal article" date="2021" name="Int. J. Food Microbiol.">
        <title>Safety demonstration of a microbial species for use in the food chain: Weissella confusa.</title>
        <authorList>
            <person name="Bourdichon F."/>
            <person name="Patrone V."/>
            <person name="Fontana A."/>
            <person name="Milani G."/>
            <person name="Morelli L."/>
        </authorList>
    </citation>
    <scope>NUCLEOTIDE SEQUENCE [LARGE SCALE GENOMIC DNA]</scope>
    <source>
        <strain evidence="5 6">CCUG 43002</strain>
    </source>
</reference>
<feature type="domain" description="Glycosyltransferase 2-like" evidence="4">
    <location>
        <begin position="9"/>
        <end position="140"/>
    </location>
</feature>
<name>A0AA40YXB0_WEICO</name>
<dbReference type="InterPro" id="IPR050834">
    <property type="entry name" value="Glycosyltransf_2"/>
</dbReference>